<feature type="compositionally biased region" description="Polar residues" evidence="8">
    <location>
        <begin position="19"/>
        <end position="33"/>
    </location>
</feature>
<dbReference type="EMBL" id="PDCK01000040">
    <property type="protein sequence ID" value="PRQ51019.1"/>
    <property type="molecule type" value="Genomic_DNA"/>
</dbReference>
<evidence type="ECO:0000256" key="4">
    <source>
        <dbReference type="ARBA" id="ARBA00023159"/>
    </source>
</evidence>
<evidence type="ECO:0000256" key="3">
    <source>
        <dbReference type="ARBA" id="ARBA00023125"/>
    </source>
</evidence>
<dbReference type="Gene3D" id="3.30.730.10">
    <property type="entry name" value="AP2/ERF domain"/>
    <property type="match status" value="1"/>
</dbReference>
<dbReference type="Gramene" id="PRQ51019">
    <property type="protein sequence ID" value="PRQ51019"/>
    <property type="gene ID" value="RchiOBHm_Chr2g0139661"/>
</dbReference>
<comment type="similarity">
    <text evidence="7">Belongs to the AP2/ERF transcription factor family. ERF subfamily.</text>
</comment>
<dbReference type="GO" id="GO:0005634">
    <property type="term" value="C:nucleus"/>
    <property type="evidence" value="ECO:0007669"/>
    <property type="project" value="UniProtKB-SubCell"/>
</dbReference>
<evidence type="ECO:0000256" key="2">
    <source>
        <dbReference type="ARBA" id="ARBA00023015"/>
    </source>
</evidence>
<evidence type="ECO:0000256" key="8">
    <source>
        <dbReference type="SAM" id="MobiDB-lite"/>
    </source>
</evidence>
<dbReference type="SMART" id="SM00380">
    <property type="entry name" value="AP2"/>
    <property type="match status" value="1"/>
</dbReference>
<keyword evidence="2" id="KW-0805">Transcription regulation</keyword>
<dbReference type="OMA" id="TFSTPDM"/>
<dbReference type="PRINTS" id="PR00367">
    <property type="entry name" value="ETHRSPELEMNT"/>
</dbReference>
<dbReference type="InterPro" id="IPR001471">
    <property type="entry name" value="AP2/ERF_dom"/>
</dbReference>
<evidence type="ECO:0000313" key="10">
    <source>
        <dbReference type="EMBL" id="PRQ51019.1"/>
    </source>
</evidence>
<reference evidence="10 11" key="1">
    <citation type="journal article" date="2018" name="Nat. Genet.">
        <title>The Rosa genome provides new insights in the design of modern roses.</title>
        <authorList>
            <person name="Bendahmane M."/>
        </authorList>
    </citation>
    <scope>NUCLEOTIDE SEQUENCE [LARGE SCALE GENOMIC DNA]</scope>
    <source>
        <strain evidence="11">cv. Old Blush</strain>
    </source>
</reference>
<organism evidence="10 11">
    <name type="scientific">Rosa chinensis</name>
    <name type="common">China rose</name>
    <dbReference type="NCBI Taxonomy" id="74649"/>
    <lineage>
        <taxon>Eukaryota</taxon>
        <taxon>Viridiplantae</taxon>
        <taxon>Streptophyta</taxon>
        <taxon>Embryophyta</taxon>
        <taxon>Tracheophyta</taxon>
        <taxon>Spermatophyta</taxon>
        <taxon>Magnoliopsida</taxon>
        <taxon>eudicotyledons</taxon>
        <taxon>Gunneridae</taxon>
        <taxon>Pentapetalae</taxon>
        <taxon>rosids</taxon>
        <taxon>fabids</taxon>
        <taxon>Rosales</taxon>
        <taxon>Rosaceae</taxon>
        <taxon>Rosoideae</taxon>
        <taxon>Rosoideae incertae sedis</taxon>
        <taxon>Rosa</taxon>
    </lineage>
</organism>
<keyword evidence="6" id="KW-0539">Nucleus</keyword>
<gene>
    <name evidence="10" type="ORF">RchiOBHm_Chr2g0139661</name>
</gene>
<evidence type="ECO:0000256" key="7">
    <source>
        <dbReference type="ARBA" id="ARBA00024343"/>
    </source>
</evidence>
<feature type="domain" description="AP2/ERF" evidence="9">
    <location>
        <begin position="82"/>
        <end position="139"/>
    </location>
</feature>
<dbReference type="AlphaFoldDB" id="A0A2P6RX51"/>
<keyword evidence="11" id="KW-1185">Reference proteome</keyword>
<dbReference type="InterPro" id="IPR051032">
    <property type="entry name" value="AP2/ERF_TF_ERF_subfamily"/>
</dbReference>
<dbReference type="FunFam" id="3.30.730.10:FF:000001">
    <property type="entry name" value="Ethylene-responsive transcription factor 2"/>
    <property type="match status" value="1"/>
</dbReference>
<dbReference type="InterPro" id="IPR036955">
    <property type="entry name" value="AP2/ERF_dom_sf"/>
</dbReference>
<dbReference type="PROSITE" id="PS51032">
    <property type="entry name" value="AP2_ERF"/>
    <property type="match status" value="1"/>
</dbReference>
<dbReference type="CDD" id="cd00018">
    <property type="entry name" value="AP2"/>
    <property type="match status" value="1"/>
</dbReference>
<comment type="caution">
    <text evidence="10">The sequence shown here is derived from an EMBL/GenBank/DDBJ whole genome shotgun (WGS) entry which is preliminary data.</text>
</comment>
<dbReference type="PANTHER" id="PTHR31985:SF259">
    <property type="entry name" value="DEHYDRATION-RESPONSIVE ELEMENT-BINDING PROTEIN 3"/>
    <property type="match status" value="1"/>
</dbReference>
<keyword evidence="4" id="KW-0010">Activator</keyword>
<evidence type="ECO:0000256" key="5">
    <source>
        <dbReference type="ARBA" id="ARBA00023163"/>
    </source>
</evidence>
<dbReference type="InterPro" id="IPR016177">
    <property type="entry name" value="DNA-bd_dom_sf"/>
</dbReference>
<feature type="region of interest" description="Disordered" evidence="8">
    <location>
        <begin position="174"/>
        <end position="195"/>
    </location>
</feature>
<comment type="subcellular location">
    <subcellularLocation>
        <location evidence="1">Nucleus</location>
    </subcellularLocation>
</comment>
<feature type="compositionally biased region" description="Polar residues" evidence="8">
    <location>
        <begin position="53"/>
        <end position="63"/>
    </location>
</feature>
<evidence type="ECO:0000259" key="9">
    <source>
        <dbReference type="PROSITE" id="PS51032"/>
    </source>
</evidence>
<keyword evidence="3" id="KW-0238">DNA-binding</keyword>
<dbReference type="OrthoDB" id="1932364at2759"/>
<accession>A0A2P6RX51</accession>
<dbReference type="Pfam" id="PF00847">
    <property type="entry name" value="AP2"/>
    <property type="match status" value="1"/>
</dbReference>
<feature type="compositionally biased region" description="Low complexity" evidence="8">
    <location>
        <begin position="1"/>
        <end position="18"/>
    </location>
</feature>
<evidence type="ECO:0000256" key="6">
    <source>
        <dbReference type="ARBA" id="ARBA00023242"/>
    </source>
</evidence>
<feature type="compositionally biased region" description="Low complexity" evidence="8">
    <location>
        <begin position="34"/>
        <end position="51"/>
    </location>
</feature>
<evidence type="ECO:0000256" key="1">
    <source>
        <dbReference type="ARBA" id="ARBA00004123"/>
    </source>
</evidence>
<name>A0A2P6RX51_ROSCH</name>
<dbReference type="GO" id="GO:0003700">
    <property type="term" value="F:DNA-binding transcription factor activity"/>
    <property type="evidence" value="ECO:0007669"/>
    <property type="project" value="InterPro"/>
</dbReference>
<sequence length="262" mass="28219">MAAEPNNSEAESTTSNSSLCSVASSPCLSGLLQSTTHSNSPSNTTKNPKTSQKGDSSSEQQQKSLKRGRVSRDDNNSSKHPVYRGVRMRNWGKWVSEIREPRKKSRIWLGTFSTAEMAARAHDVAALSIKGNSAILNFPELAGLLPRPESLKPPDIQAAAAKAAAMVHLSSTITTSSSSTSSSSSSSEGLESEEDLGEIVELPNIEDSFNSGEPGSEFILVNDSVDIAWLYGHPPLFGLDHNLIPSITFEEDLVSWDIQMIT</sequence>
<keyword evidence="5" id="KW-0804">Transcription</keyword>
<dbReference type="GO" id="GO:0003677">
    <property type="term" value="F:DNA binding"/>
    <property type="evidence" value="ECO:0007669"/>
    <property type="project" value="UniProtKB-KW"/>
</dbReference>
<feature type="compositionally biased region" description="Low complexity" evidence="8">
    <location>
        <begin position="174"/>
        <end position="187"/>
    </location>
</feature>
<protein>
    <submittedName>
        <fullName evidence="10">Putative transcription factor AP2-EREBP family</fullName>
    </submittedName>
</protein>
<dbReference type="PANTHER" id="PTHR31985">
    <property type="entry name" value="ETHYLENE-RESPONSIVE TRANSCRIPTION FACTOR ERF042-RELATED"/>
    <property type="match status" value="1"/>
</dbReference>
<evidence type="ECO:0000313" key="11">
    <source>
        <dbReference type="Proteomes" id="UP000238479"/>
    </source>
</evidence>
<dbReference type="SUPFAM" id="SSF54171">
    <property type="entry name" value="DNA-binding domain"/>
    <property type="match status" value="1"/>
</dbReference>
<feature type="region of interest" description="Disordered" evidence="8">
    <location>
        <begin position="1"/>
        <end position="82"/>
    </location>
</feature>
<dbReference type="Proteomes" id="UP000238479">
    <property type="component" value="Chromosome 2"/>
</dbReference>
<proteinExistence type="inferred from homology"/>
<dbReference type="STRING" id="74649.A0A2P6RX51"/>